<evidence type="ECO:0000256" key="1">
    <source>
        <dbReference type="SAM" id="MobiDB-lite"/>
    </source>
</evidence>
<dbReference type="Gramene" id="EES03832">
    <property type="protein sequence ID" value="EES03832"/>
    <property type="gene ID" value="SORBI_3003G344300"/>
</dbReference>
<comment type="caution">
    <text evidence="2">The sequence shown here is derived from an EMBL/GenBank/DDBJ whole genome shotgun (WGS) entry which is preliminary data.</text>
</comment>
<feature type="region of interest" description="Disordered" evidence="1">
    <location>
        <begin position="1"/>
        <end position="70"/>
    </location>
</feature>
<feature type="compositionally biased region" description="Basic and acidic residues" evidence="1">
    <location>
        <begin position="32"/>
        <end position="41"/>
    </location>
</feature>
<sequence>MEYAHTLNTPRPEHPRGGGRPDSDISKPVAQDNDHSSRRDAPLLPRRGLRQRDSDPARASALAVSPTATA</sequence>
<dbReference type="EMBL" id="CM027682">
    <property type="protein sequence ID" value="KAG0540002.1"/>
    <property type="molecule type" value="Genomic_DNA"/>
</dbReference>
<dbReference type="AlphaFoldDB" id="A0A921RH34"/>
<evidence type="ECO:0000313" key="2">
    <source>
        <dbReference type="EMBL" id="KAG0540002.1"/>
    </source>
</evidence>
<dbReference type="Proteomes" id="UP000807115">
    <property type="component" value="Chromosome 3"/>
</dbReference>
<reference evidence="2" key="1">
    <citation type="journal article" date="2019" name="BMC Genomics">
        <title>A new reference genome for Sorghum bicolor reveals high levels of sequence similarity between sweet and grain genotypes: implications for the genetics of sugar metabolism.</title>
        <authorList>
            <person name="Cooper E.A."/>
            <person name="Brenton Z.W."/>
            <person name="Flinn B.S."/>
            <person name="Jenkins J."/>
            <person name="Shu S."/>
            <person name="Flowers D."/>
            <person name="Luo F."/>
            <person name="Wang Y."/>
            <person name="Xia P."/>
            <person name="Barry K."/>
            <person name="Daum C."/>
            <person name="Lipzen A."/>
            <person name="Yoshinaga Y."/>
            <person name="Schmutz J."/>
            <person name="Saski C."/>
            <person name="Vermerris W."/>
            <person name="Kresovich S."/>
        </authorList>
    </citation>
    <scope>NUCLEOTIDE SEQUENCE</scope>
</reference>
<feature type="compositionally biased region" description="Basic and acidic residues" evidence="1">
    <location>
        <begin position="11"/>
        <end position="25"/>
    </location>
</feature>
<organism evidence="2 3">
    <name type="scientific">Sorghum bicolor</name>
    <name type="common">Sorghum</name>
    <name type="synonym">Sorghum vulgare</name>
    <dbReference type="NCBI Taxonomy" id="4558"/>
    <lineage>
        <taxon>Eukaryota</taxon>
        <taxon>Viridiplantae</taxon>
        <taxon>Streptophyta</taxon>
        <taxon>Embryophyta</taxon>
        <taxon>Tracheophyta</taxon>
        <taxon>Spermatophyta</taxon>
        <taxon>Magnoliopsida</taxon>
        <taxon>Liliopsida</taxon>
        <taxon>Poales</taxon>
        <taxon>Poaceae</taxon>
        <taxon>PACMAD clade</taxon>
        <taxon>Panicoideae</taxon>
        <taxon>Andropogonodae</taxon>
        <taxon>Andropogoneae</taxon>
        <taxon>Sorghinae</taxon>
        <taxon>Sorghum</taxon>
    </lineage>
</organism>
<proteinExistence type="predicted"/>
<name>A0A921RH34_SORBI</name>
<gene>
    <name evidence="2" type="ORF">BDA96_03G371200</name>
</gene>
<reference evidence="2" key="2">
    <citation type="submission" date="2020-10" db="EMBL/GenBank/DDBJ databases">
        <authorList>
            <person name="Cooper E.A."/>
            <person name="Brenton Z.W."/>
            <person name="Flinn B.S."/>
            <person name="Jenkins J."/>
            <person name="Shu S."/>
            <person name="Flowers D."/>
            <person name="Luo F."/>
            <person name="Wang Y."/>
            <person name="Xia P."/>
            <person name="Barry K."/>
            <person name="Daum C."/>
            <person name="Lipzen A."/>
            <person name="Yoshinaga Y."/>
            <person name="Schmutz J."/>
            <person name="Saski C."/>
            <person name="Vermerris W."/>
            <person name="Kresovich S."/>
        </authorList>
    </citation>
    <scope>NUCLEOTIDE SEQUENCE</scope>
</reference>
<protein>
    <submittedName>
        <fullName evidence="2">Uncharacterized protein</fullName>
    </submittedName>
</protein>
<accession>A0A921RH34</accession>
<evidence type="ECO:0000313" key="3">
    <source>
        <dbReference type="Proteomes" id="UP000807115"/>
    </source>
</evidence>